<proteinExistence type="predicted"/>
<dbReference type="InterPro" id="IPR008225">
    <property type="entry name" value="F420-0_g-glutamyl_ligase"/>
</dbReference>
<dbReference type="PANTHER" id="PTHR47917:SF1">
    <property type="entry name" value="COENZYME F420:L-GLUTAMATE LIGASE"/>
    <property type="match status" value="1"/>
</dbReference>
<keyword evidence="7" id="KW-0464">Manganese</keyword>
<dbReference type="NCBIfam" id="TIGR01916">
    <property type="entry name" value="F420_cofE"/>
    <property type="match status" value="1"/>
</dbReference>
<dbReference type="Proteomes" id="UP000094291">
    <property type="component" value="Unassembled WGS sequence"/>
</dbReference>
<keyword evidence="4" id="KW-0460">Magnesium</keyword>
<keyword evidence="3" id="KW-0547">Nucleotide-binding</keyword>
<keyword evidence="2" id="KW-0479">Metal-binding</keyword>
<dbReference type="STRING" id="197479.BFW38_13015"/>
<evidence type="ECO:0000256" key="2">
    <source>
        <dbReference type="ARBA" id="ARBA00022723"/>
    </source>
</evidence>
<evidence type="ECO:0000313" key="10">
    <source>
        <dbReference type="Proteomes" id="UP000094291"/>
    </source>
</evidence>
<dbReference type="SUPFAM" id="SSF144010">
    <property type="entry name" value="CofE-like"/>
    <property type="match status" value="1"/>
</dbReference>
<dbReference type="GO" id="GO:0052618">
    <property type="term" value="F:coenzyme F420-0:L-glutamate ligase activity"/>
    <property type="evidence" value="ECO:0007669"/>
    <property type="project" value="TreeGrafter"/>
</dbReference>
<evidence type="ECO:0000259" key="8">
    <source>
        <dbReference type="Pfam" id="PF01996"/>
    </source>
</evidence>
<protein>
    <submittedName>
        <fullName evidence="9">Coenzyme F420-0:L-glutamate ligase</fullName>
    </submittedName>
</protein>
<evidence type="ECO:0000256" key="1">
    <source>
        <dbReference type="ARBA" id="ARBA00022598"/>
    </source>
</evidence>
<dbReference type="AlphaFoldDB" id="A0A1E2VBV9"/>
<sequence>MANPLTVFRLEGLPDFRPGDDLANAILTQLDAQQATLEAGDILVIAHKVVSKTEGDIIDMATITPSDEALKLAHQVNKDPRKVEVILNQSRRLVRVVPPRDKSTEGLLIAEHRLGFICANAAVDESNADQPNQLITLPQDPDASAQRLCQTLQNATGVRLGIVISDTFGRPWRMGQVNVAIGLAQVPAQLDLRGQHDGWGQTLRVTTPAFADELAAASGLLMGKADKSPVIIFRGLDWPVSDSQASTLVRPPHEDLFR</sequence>
<dbReference type="PANTHER" id="PTHR47917">
    <property type="match status" value="1"/>
</dbReference>
<feature type="domain" description="Coenzyme F420:L-glutamate ligase-like" evidence="8">
    <location>
        <begin position="13"/>
        <end position="235"/>
    </location>
</feature>
<accession>A0A1E2VBV9</accession>
<evidence type="ECO:0000256" key="3">
    <source>
        <dbReference type="ARBA" id="ARBA00022741"/>
    </source>
</evidence>
<evidence type="ECO:0000256" key="5">
    <source>
        <dbReference type="ARBA" id="ARBA00022958"/>
    </source>
</evidence>
<keyword evidence="10" id="KW-1185">Reference proteome</keyword>
<dbReference type="GO" id="GO:0005525">
    <property type="term" value="F:GTP binding"/>
    <property type="evidence" value="ECO:0007669"/>
    <property type="project" value="UniProtKB-KW"/>
</dbReference>
<keyword evidence="6" id="KW-0342">GTP-binding</keyword>
<organism evidence="9 10">
    <name type="scientific">Terasakiispira papahanaumokuakeensis</name>
    <dbReference type="NCBI Taxonomy" id="197479"/>
    <lineage>
        <taxon>Bacteria</taxon>
        <taxon>Pseudomonadati</taxon>
        <taxon>Pseudomonadota</taxon>
        <taxon>Gammaproteobacteria</taxon>
        <taxon>Oceanospirillales</taxon>
        <taxon>Terasakiispira</taxon>
    </lineage>
</organism>
<keyword evidence="1 9" id="KW-0436">Ligase</keyword>
<dbReference type="Gene3D" id="3.90.1660.10">
    <property type="entry name" value="CofE-like domain"/>
    <property type="match status" value="1"/>
</dbReference>
<evidence type="ECO:0000256" key="6">
    <source>
        <dbReference type="ARBA" id="ARBA00023134"/>
    </source>
</evidence>
<gene>
    <name evidence="9" type="ORF">BFW38_13015</name>
</gene>
<reference evidence="9 10" key="1">
    <citation type="submission" date="2016-08" db="EMBL/GenBank/DDBJ databases">
        <authorList>
            <person name="Seilhamer J.J."/>
        </authorList>
    </citation>
    <scope>NUCLEOTIDE SEQUENCE [LARGE SCALE GENOMIC DNA]</scope>
    <source>
        <strain evidence="9 10">PH27A</strain>
    </source>
</reference>
<dbReference type="EMBL" id="MDTQ01000001">
    <property type="protein sequence ID" value="ODC04316.1"/>
    <property type="molecule type" value="Genomic_DNA"/>
</dbReference>
<dbReference type="Gene3D" id="3.30.1330.100">
    <property type="entry name" value="CofE-like"/>
    <property type="match status" value="1"/>
</dbReference>
<evidence type="ECO:0000256" key="7">
    <source>
        <dbReference type="ARBA" id="ARBA00023211"/>
    </source>
</evidence>
<dbReference type="RefSeq" id="WP_068999298.1">
    <property type="nucleotide sequence ID" value="NZ_MDTQ01000001.1"/>
</dbReference>
<keyword evidence="5" id="KW-0630">Potassium</keyword>
<evidence type="ECO:0000256" key="4">
    <source>
        <dbReference type="ARBA" id="ARBA00022842"/>
    </source>
</evidence>
<evidence type="ECO:0000313" key="9">
    <source>
        <dbReference type="EMBL" id="ODC04316.1"/>
    </source>
</evidence>
<dbReference type="GO" id="GO:0046872">
    <property type="term" value="F:metal ion binding"/>
    <property type="evidence" value="ECO:0007669"/>
    <property type="project" value="UniProtKB-KW"/>
</dbReference>
<name>A0A1E2VBV9_9GAMM</name>
<comment type="caution">
    <text evidence="9">The sequence shown here is derived from an EMBL/GenBank/DDBJ whole genome shotgun (WGS) entry which is preliminary data.</text>
</comment>
<dbReference type="OrthoDB" id="9788295at2"/>
<dbReference type="Pfam" id="PF01996">
    <property type="entry name" value="F420_ligase"/>
    <property type="match status" value="1"/>
</dbReference>
<dbReference type="InterPro" id="IPR002847">
    <property type="entry name" value="F420-0_gamma-glut_ligase-dom"/>
</dbReference>